<gene>
    <name evidence="2" type="ORF">SAMN05216270_10792</name>
</gene>
<protein>
    <submittedName>
        <fullName evidence="2">Uncharacterized protein</fullName>
    </submittedName>
</protein>
<proteinExistence type="predicted"/>
<evidence type="ECO:0000256" key="1">
    <source>
        <dbReference type="SAM" id="MobiDB-lite"/>
    </source>
</evidence>
<sequence length="200" mass="21410">MLVLALVGCAPGERNESGTDQRDDAGSATTPSEYQLPCGELFGHPIPSAPAYTGAGPHPVVVFQDSDLSSDLTNAIPRERDFPEEWIAPEGESGPDATKAQLVLCLTETRQTGTTSLGRCEYLDHTRDVFPASYTFEVHETRTGRSVGTFDVAGADVGDELPCPYAGDLWPTENDAADLLHLWDADALADAAAQYVLAER</sequence>
<name>A0A1G6XC59_9ACTN</name>
<evidence type="ECO:0000313" key="2">
    <source>
        <dbReference type="EMBL" id="SDD75730.1"/>
    </source>
</evidence>
<feature type="compositionally biased region" description="Basic and acidic residues" evidence="1">
    <location>
        <begin position="13"/>
        <end position="25"/>
    </location>
</feature>
<dbReference type="Proteomes" id="UP000198949">
    <property type="component" value="Unassembled WGS sequence"/>
</dbReference>
<dbReference type="EMBL" id="FNAD01000007">
    <property type="protein sequence ID" value="SDD75730.1"/>
    <property type="molecule type" value="Genomic_DNA"/>
</dbReference>
<accession>A0A1G6XC59</accession>
<keyword evidence="3" id="KW-1185">Reference proteome</keyword>
<feature type="region of interest" description="Disordered" evidence="1">
    <location>
        <begin position="10"/>
        <end position="40"/>
    </location>
</feature>
<organism evidence="2 3">
    <name type="scientific">Glycomyces harbinensis</name>
    <dbReference type="NCBI Taxonomy" id="58114"/>
    <lineage>
        <taxon>Bacteria</taxon>
        <taxon>Bacillati</taxon>
        <taxon>Actinomycetota</taxon>
        <taxon>Actinomycetes</taxon>
        <taxon>Glycomycetales</taxon>
        <taxon>Glycomycetaceae</taxon>
        <taxon>Glycomyces</taxon>
    </lineage>
</organism>
<reference evidence="3" key="1">
    <citation type="submission" date="2016-10" db="EMBL/GenBank/DDBJ databases">
        <authorList>
            <person name="Varghese N."/>
            <person name="Submissions S."/>
        </authorList>
    </citation>
    <scope>NUCLEOTIDE SEQUENCE [LARGE SCALE GENOMIC DNA]</scope>
    <source>
        <strain evidence="3">CGMCC 4.3516</strain>
    </source>
</reference>
<dbReference type="STRING" id="58114.SAMN05216270_10792"/>
<dbReference type="AlphaFoldDB" id="A0A1G6XC59"/>
<evidence type="ECO:0000313" key="3">
    <source>
        <dbReference type="Proteomes" id="UP000198949"/>
    </source>
</evidence>